<dbReference type="GO" id="GO:0005524">
    <property type="term" value="F:ATP binding"/>
    <property type="evidence" value="ECO:0007669"/>
    <property type="project" value="UniProtKB-UniRule"/>
</dbReference>
<dbReference type="FunFam" id="3.30.1490.20:FF:000025">
    <property type="entry name" value="Alpha-aminoadipate--LysW ligase LysX protein"/>
    <property type="match status" value="1"/>
</dbReference>
<dbReference type="EMBL" id="PNIQ01000104">
    <property type="protein sequence ID" value="PMP86262.1"/>
    <property type="molecule type" value="Genomic_DNA"/>
</dbReference>
<accession>A0A2J6XEB8</accession>
<dbReference type="Gene3D" id="3.30.1490.20">
    <property type="entry name" value="ATP-grasp fold, A domain"/>
    <property type="match status" value="1"/>
</dbReference>
<dbReference type="InterPro" id="IPR011761">
    <property type="entry name" value="ATP-grasp"/>
</dbReference>
<name>A0A2J6XEB8_9CHLR</name>
<dbReference type="SUPFAM" id="SSF56059">
    <property type="entry name" value="Glutathione synthetase ATP-binding domain-like"/>
    <property type="match status" value="1"/>
</dbReference>
<reference evidence="12 13" key="1">
    <citation type="submission" date="2018-01" db="EMBL/GenBank/DDBJ databases">
        <title>Metagenomic assembled genomes from two thermal pools in the Uzon Caldera, Kamchatka, Russia.</title>
        <authorList>
            <person name="Wilkins L."/>
            <person name="Ettinger C."/>
        </authorList>
    </citation>
    <scope>NUCLEOTIDE SEQUENCE [LARGE SCALE GENOMIC DNA]</scope>
    <source>
        <strain evidence="12">ZAV-02</strain>
    </source>
</reference>
<dbReference type="PANTHER" id="PTHR21621:SF0">
    <property type="entry name" value="BETA-CITRYLGLUTAMATE SYNTHASE B-RELATED"/>
    <property type="match status" value="1"/>
</dbReference>
<dbReference type="Proteomes" id="UP000243376">
    <property type="component" value="Unassembled WGS sequence"/>
</dbReference>
<keyword evidence="7 10" id="KW-0067">ATP-binding</keyword>
<evidence type="ECO:0000256" key="1">
    <source>
        <dbReference type="ARBA" id="ARBA00001946"/>
    </source>
</evidence>
<dbReference type="GO" id="GO:0046872">
    <property type="term" value="F:metal ion binding"/>
    <property type="evidence" value="ECO:0007669"/>
    <property type="project" value="UniProtKB-KW"/>
</dbReference>
<feature type="domain" description="ATP-grasp" evidence="11">
    <location>
        <begin position="91"/>
        <end position="275"/>
    </location>
</feature>
<comment type="cofactor">
    <cofactor evidence="1">
        <name>Mg(2+)</name>
        <dbReference type="ChEBI" id="CHEBI:18420"/>
    </cofactor>
</comment>
<dbReference type="InterPro" id="IPR004666">
    <property type="entry name" value="Rp_bS6_RimK/Lys_biosynth_LsyX"/>
</dbReference>
<evidence type="ECO:0000256" key="7">
    <source>
        <dbReference type="ARBA" id="ARBA00022840"/>
    </source>
</evidence>
<keyword evidence="3" id="KW-0436">Ligase</keyword>
<keyword evidence="8" id="KW-0460">Magnesium</keyword>
<keyword evidence="4" id="KW-0028">Amino-acid biosynthesis</keyword>
<dbReference type="FunFam" id="3.30.470.20:FF:000058">
    <property type="entry name" value="Alpha-aminoadipate--LysW ligase LysX protein"/>
    <property type="match status" value="1"/>
</dbReference>
<evidence type="ECO:0000256" key="10">
    <source>
        <dbReference type="PROSITE-ProRule" id="PRU00409"/>
    </source>
</evidence>
<dbReference type="PROSITE" id="PS50975">
    <property type="entry name" value="ATP_GRASP"/>
    <property type="match status" value="1"/>
</dbReference>
<dbReference type="InterPro" id="IPR054562">
    <property type="entry name" value="LysX/ArgX_preATP_grasp"/>
</dbReference>
<dbReference type="PANTHER" id="PTHR21621">
    <property type="entry name" value="RIBOSOMAL PROTEIN S6 MODIFICATION PROTEIN"/>
    <property type="match status" value="1"/>
</dbReference>
<gene>
    <name evidence="12" type="primary">lysX</name>
    <name evidence="12" type="ORF">C0184_01455</name>
</gene>
<evidence type="ECO:0000256" key="8">
    <source>
        <dbReference type="ARBA" id="ARBA00022842"/>
    </source>
</evidence>
<dbReference type="GO" id="GO:0018169">
    <property type="term" value="F:ribosomal S6-glutamic acid ligase activity"/>
    <property type="evidence" value="ECO:0007669"/>
    <property type="project" value="TreeGrafter"/>
</dbReference>
<dbReference type="Gene3D" id="3.30.470.20">
    <property type="entry name" value="ATP-grasp fold, B domain"/>
    <property type="match status" value="1"/>
</dbReference>
<comment type="caution">
    <text evidence="12">The sequence shown here is derived from an EMBL/GenBank/DDBJ whole genome shotgun (WGS) entry which is preliminary data.</text>
</comment>
<dbReference type="NCBIfam" id="TIGR02144">
    <property type="entry name" value="LysX_arch"/>
    <property type="match status" value="1"/>
</dbReference>
<dbReference type="Pfam" id="PF22626">
    <property type="entry name" value="LysX_preATP_grasp"/>
    <property type="match status" value="1"/>
</dbReference>
<protein>
    <submittedName>
        <fullName evidence="12">Lysine biosynthesis protein LysX</fullName>
    </submittedName>
</protein>
<dbReference type="Gene3D" id="3.40.50.20">
    <property type="match status" value="1"/>
</dbReference>
<evidence type="ECO:0000256" key="3">
    <source>
        <dbReference type="ARBA" id="ARBA00022598"/>
    </source>
</evidence>
<evidence type="ECO:0000256" key="5">
    <source>
        <dbReference type="ARBA" id="ARBA00022723"/>
    </source>
</evidence>
<sequence length="283" mass="31515">MRIAVLCSRIRAEEKLLFQALERRGLDYVKIDDREQIFDLHQTSYPFDVVLERAIQHSRALYMLKILNDAGVPTVNTYHVALTCGDKFLTTQALIHAGVPTPRCLLAFTPESALEAIEQLGYPVVLKPVIGSWGRMVSKINDRDAAEAILEHRDVLGNYQHSIFYIQQYINKPGRDIRSFVIGDECIAAIYRTSPHWITNTARGGVATNCPVTPELADLSVRAAHAVGGGVVAIDILETPEGELLVNEVNYTMEFRNSIDTTGVDIPARIIDYVVEVGRGRRA</sequence>
<dbReference type="InterPro" id="IPR016185">
    <property type="entry name" value="PreATP-grasp_dom_sf"/>
</dbReference>
<dbReference type="AlphaFoldDB" id="A0A2J6XEB8"/>
<dbReference type="InterPro" id="IPR013815">
    <property type="entry name" value="ATP_grasp_subdomain_1"/>
</dbReference>
<evidence type="ECO:0000313" key="13">
    <source>
        <dbReference type="Proteomes" id="UP000243376"/>
    </source>
</evidence>
<keyword evidence="6 10" id="KW-0547">Nucleotide-binding</keyword>
<dbReference type="GO" id="GO:0009432">
    <property type="term" value="P:SOS response"/>
    <property type="evidence" value="ECO:0007669"/>
    <property type="project" value="TreeGrafter"/>
</dbReference>
<evidence type="ECO:0000259" key="11">
    <source>
        <dbReference type="PROSITE" id="PS50975"/>
    </source>
</evidence>
<evidence type="ECO:0000256" key="9">
    <source>
        <dbReference type="ARBA" id="ARBA00029440"/>
    </source>
</evidence>
<dbReference type="GO" id="GO:0009085">
    <property type="term" value="P:lysine biosynthetic process"/>
    <property type="evidence" value="ECO:0007669"/>
    <property type="project" value="InterPro"/>
</dbReference>
<evidence type="ECO:0000256" key="2">
    <source>
        <dbReference type="ARBA" id="ARBA00006239"/>
    </source>
</evidence>
<dbReference type="InterPro" id="IPR011870">
    <property type="entry name" value="LysX_arch"/>
</dbReference>
<comment type="pathway">
    <text evidence="9">Amino-acid biosynthesis.</text>
</comment>
<keyword evidence="5" id="KW-0479">Metal-binding</keyword>
<organism evidence="12 13">
    <name type="scientific">Chloroflexus aggregans</name>
    <dbReference type="NCBI Taxonomy" id="152260"/>
    <lineage>
        <taxon>Bacteria</taxon>
        <taxon>Bacillati</taxon>
        <taxon>Chloroflexota</taxon>
        <taxon>Chloroflexia</taxon>
        <taxon>Chloroflexales</taxon>
        <taxon>Chloroflexineae</taxon>
        <taxon>Chloroflexaceae</taxon>
        <taxon>Chloroflexus</taxon>
    </lineage>
</organism>
<dbReference type="InterPro" id="IPR013651">
    <property type="entry name" value="ATP-grasp_RimK-type"/>
</dbReference>
<dbReference type="GO" id="GO:0005737">
    <property type="term" value="C:cytoplasm"/>
    <property type="evidence" value="ECO:0007669"/>
    <property type="project" value="TreeGrafter"/>
</dbReference>
<dbReference type="Pfam" id="PF08443">
    <property type="entry name" value="RimK"/>
    <property type="match status" value="1"/>
</dbReference>
<proteinExistence type="inferred from homology"/>
<dbReference type="SUPFAM" id="SSF52440">
    <property type="entry name" value="PreATP-grasp domain"/>
    <property type="match status" value="1"/>
</dbReference>
<evidence type="ECO:0000256" key="4">
    <source>
        <dbReference type="ARBA" id="ARBA00022605"/>
    </source>
</evidence>
<dbReference type="NCBIfam" id="TIGR00768">
    <property type="entry name" value="rimK_fam"/>
    <property type="match status" value="1"/>
</dbReference>
<evidence type="ECO:0000256" key="6">
    <source>
        <dbReference type="ARBA" id="ARBA00022741"/>
    </source>
</evidence>
<comment type="similarity">
    <text evidence="2">Belongs to the RimK family. LysX subfamily.</text>
</comment>
<evidence type="ECO:0000313" key="12">
    <source>
        <dbReference type="EMBL" id="PMP86262.1"/>
    </source>
</evidence>